<dbReference type="InterPro" id="IPR033712">
    <property type="entry name" value="Pumilio_RNA-bd"/>
</dbReference>
<evidence type="ECO:0000313" key="12">
    <source>
        <dbReference type="Proteomes" id="UP000326924"/>
    </source>
</evidence>
<keyword evidence="12" id="KW-1185">Reference proteome</keyword>
<feature type="compositionally biased region" description="Pro residues" evidence="9">
    <location>
        <begin position="273"/>
        <end position="287"/>
    </location>
</feature>
<dbReference type="InterPro" id="IPR033133">
    <property type="entry name" value="PUM-HD"/>
</dbReference>
<dbReference type="SUPFAM" id="SSF48371">
    <property type="entry name" value="ARM repeat"/>
    <property type="match status" value="1"/>
</dbReference>
<feature type="compositionally biased region" description="Polar residues" evidence="9">
    <location>
        <begin position="909"/>
        <end position="919"/>
    </location>
</feature>
<dbReference type="Pfam" id="PF00806">
    <property type="entry name" value="PUF"/>
    <property type="match status" value="8"/>
</dbReference>
<dbReference type="OrthoDB" id="668540at2759"/>
<feature type="compositionally biased region" description="Polar residues" evidence="9">
    <location>
        <begin position="134"/>
        <end position="144"/>
    </location>
</feature>
<comment type="function">
    <text evidence="5">RNA-binding nucleolar protein required for pre-rRNA processing. Involved in production of 18S rRNA and assembly of small ribosomal subunit.</text>
</comment>
<keyword evidence="2" id="KW-0963">Cytoplasm</keyword>
<dbReference type="CDD" id="cd07920">
    <property type="entry name" value="Pumilio"/>
    <property type="match status" value="1"/>
</dbReference>
<feature type="compositionally biased region" description="Polar residues" evidence="9">
    <location>
        <begin position="353"/>
        <end position="366"/>
    </location>
</feature>
<dbReference type="PANTHER" id="PTHR12537:SF12">
    <property type="entry name" value="MATERNAL PROTEIN PUMILIO"/>
    <property type="match status" value="1"/>
</dbReference>
<feature type="repeat" description="Pumilio" evidence="8">
    <location>
        <begin position="654"/>
        <end position="689"/>
    </location>
</feature>
<feature type="domain" description="PUM-HD" evidence="10">
    <location>
        <begin position="560"/>
        <end position="902"/>
    </location>
</feature>
<evidence type="ECO:0000256" key="5">
    <source>
        <dbReference type="ARBA" id="ARBA00024893"/>
    </source>
</evidence>
<keyword evidence="4" id="KW-0694">RNA-binding</keyword>
<evidence type="ECO:0000256" key="9">
    <source>
        <dbReference type="SAM" id="MobiDB-lite"/>
    </source>
</evidence>
<feature type="region of interest" description="Disordered" evidence="9">
    <location>
        <begin position="1"/>
        <end position="73"/>
    </location>
</feature>
<comment type="subcellular location">
    <subcellularLocation>
        <location evidence="1">Cytoplasm</location>
    </subcellularLocation>
</comment>
<evidence type="ECO:0000259" key="10">
    <source>
        <dbReference type="PROSITE" id="PS50303"/>
    </source>
</evidence>
<gene>
    <name evidence="11" type="ORF">FN846DRAFT_180751</name>
</gene>
<dbReference type="PANTHER" id="PTHR12537">
    <property type="entry name" value="RNA BINDING PROTEIN PUMILIO-RELATED"/>
    <property type="match status" value="1"/>
</dbReference>
<dbReference type="EMBL" id="VXIS01000017">
    <property type="protein sequence ID" value="KAA8913108.1"/>
    <property type="molecule type" value="Genomic_DNA"/>
</dbReference>
<dbReference type="GO" id="GO:0005737">
    <property type="term" value="C:cytoplasm"/>
    <property type="evidence" value="ECO:0007669"/>
    <property type="project" value="UniProtKB-SubCell"/>
</dbReference>
<feature type="repeat" description="Pumilio" evidence="8">
    <location>
        <begin position="726"/>
        <end position="761"/>
    </location>
</feature>
<evidence type="ECO:0000313" key="11">
    <source>
        <dbReference type="EMBL" id="KAA8913108.1"/>
    </source>
</evidence>
<evidence type="ECO:0000256" key="7">
    <source>
        <dbReference type="ARBA" id="ARBA00081811"/>
    </source>
</evidence>
<feature type="compositionally biased region" description="Polar residues" evidence="9">
    <location>
        <begin position="928"/>
        <end position="937"/>
    </location>
</feature>
<dbReference type="InParanoid" id="A0A5J5F7T8"/>
<feature type="region of interest" description="Disordered" evidence="9">
    <location>
        <begin position="456"/>
        <end position="478"/>
    </location>
</feature>
<feature type="compositionally biased region" description="Polar residues" evidence="9">
    <location>
        <begin position="259"/>
        <end position="272"/>
    </location>
</feature>
<name>A0A5J5F7T8_9PEZI</name>
<evidence type="ECO:0000256" key="4">
    <source>
        <dbReference type="ARBA" id="ARBA00022884"/>
    </source>
</evidence>
<accession>A0A5J5F7T8</accession>
<sequence length="959" mass="104786">MADHQTSAASRAANTLRAPRFGDFTRPSGVSIDETAAVAAPQVSSQGLSSNPPGWMAWGSPPAAGSSSLGGGAFGNVNAERRGAAAEEYLQPIASASTFEGKQGSSALLQGSGEHDTWSSKSSALWSGDAPSPGLSSISVSQDIGRSPVRLRTNTKYESPKQSTEVPRSTSPFYRVGRGAPIAPSAAGFEVQNSRGRPMEMGQLGSQRFPAAGDNTVTAGSRHLSAVLSGMDNDEQSLRRGRGISNSRGIVPAADVSSVGRSESLPPQQRPNSTPPSHNPDQSPPPNGSGYPAYTHIPTSHAGNAILQGAIYPQGRYADPSRDTREAEMLARHLPAEDDGNELYQGRQRPTYPYSQTPPLNPNTMGYSAHLQFGDHQYQRHAAQGSHVSSQWPDDSLYRNSEQYLEPYVGAEYVESYADRLRPHDRSGAMSPGDEYSRRGMGSPYYPATGTPPMDGFRSPSRGGGPINRATQQGQGALHPEKLRQQLLVASQQQQHPQNQLAIREPFFRQQYAGPTQYDYSGGYPNATARMQVTPYSGSMSPIVGATQSVARRHEDFSSLRSVLLEDFRSNAKSNKRYDLKDIYQHVVEFSGDQHGSRFIQLKLETANSDEKEVVFSEIRQNSLQLMTDVFGNYVIQKFFEHGNQLQKSILAKQMEGHVLTLSLQMYGCRVVQKALEHILTEQQATLVKELDGHVLKCVKDQNGNHVVQKAIERVPAEHIQFIIQAFKGQVQALAMHPYGCRVIQRMLEHCDDAAQASILKELHACTFSLVQDQYGNYVTQHVIEQGKPEDRAKIISLVTNHLLHFSKHKFASNVVEKSIAYGTPEQKREIVRVVTEVRPDGNSPLHLLMRDQYGNYVIQKLLTLLSGADRDTLVEQIKPQLQNLKKFTFGKQINAIEKLIFNNPPAPSKTTSPMSSALATPPLVATEPQSPDSTTVPIAKPGDGSTETFKPTAGSADN</sequence>
<evidence type="ECO:0000256" key="6">
    <source>
        <dbReference type="ARBA" id="ARBA00060736"/>
    </source>
</evidence>
<dbReference type="GO" id="GO:0000288">
    <property type="term" value="P:nuclear-transcribed mRNA catabolic process, deadenylation-dependent decay"/>
    <property type="evidence" value="ECO:0007669"/>
    <property type="project" value="TreeGrafter"/>
</dbReference>
<protein>
    <recommendedName>
        <fullName evidence="7">Pumilio homology domain family member 3</fullName>
    </recommendedName>
</protein>
<evidence type="ECO:0000256" key="3">
    <source>
        <dbReference type="ARBA" id="ARBA00022737"/>
    </source>
</evidence>
<feature type="region of interest" description="Disordered" evidence="9">
    <location>
        <begin position="333"/>
        <end position="368"/>
    </location>
</feature>
<feature type="repeat" description="Pumilio" evidence="8">
    <location>
        <begin position="798"/>
        <end position="833"/>
    </location>
</feature>
<dbReference type="PROSITE" id="PS50303">
    <property type="entry name" value="PUM_HD"/>
    <property type="match status" value="1"/>
</dbReference>
<organism evidence="11 12">
    <name type="scientific">Sphaerosporella brunnea</name>
    <dbReference type="NCBI Taxonomy" id="1250544"/>
    <lineage>
        <taxon>Eukaryota</taxon>
        <taxon>Fungi</taxon>
        <taxon>Dikarya</taxon>
        <taxon>Ascomycota</taxon>
        <taxon>Pezizomycotina</taxon>
        <taxon>Pezizomycetes</taxon>
        <taxon>Pezizales</taxon>
        <taxon>Pyronemataceae</taxon>
        <taxon>Sphaerosporella</taxon>
    </lineage>
</organism>
<feature type="repeat" description="Pumilio" evidence="8">
    <location>
        <begin position="762"/>
        <end position="797"/>
    </location>
</feature>
<dbReference type="Gene3D" id="1.25.10.10">
    <property type="entry name" value="Leucine-rich Repeat Variant"/>
    <property type="match status" value="1"/>
</dbReference>
<keyword evidence="3" id="KW-0677">Repeat</keyword>
<dbReference type="Proteomes" id="UP000326924">
    <property type="component" value="Unassembled WGS sequence"/>
</dbReference>
<dbReference type="PROSITE" id="PS50302">
    <property type="entry name" value="PUM"/>
    <property type="match status" value="8"/>
</dbReference>
<feature type="compositionally biased region" description="Low complexity" evidence="9">
    <location>
        <begin position="57"/>
        <end position="67"/>
    </location>
</feature>
<reference evidence="11 12" key="1">
    <citation type="submission" date="2019-09" db="EMBL/GenBank/DDBJ databases">
        <title>Draft genome of the ectomycorrhizal ascomycete Sphaerosporella brunnea.</title>
        <authorList>
            <consortium name="DOE Joint Genome Institute"/>
            <person name="Benucci G.M."/>
            <person name="Marozzi G."/>
            <person name="Antonielli L."/>
            <person name="Sanchez S."/>
            <person name="Marco P."/>
            <person name="Wang X."/>
            <person name="Falini L.B."/>
            <person name="Barry K."/>
            <person name="Haridas S."/>
            <person name="Lipzen A."/>
            <person name="Labutti K."/>
            <person name="Grigoriev I.V."/>
            <person name="Murat C."/>
            <person name="Martin F."/>
            <person name="Albertini E."/>
            <person name="Donnini D."/>
            <person name="Bonito G."/>
        </authorList>
    </citation>
    <scope>NUCLEOTIDE SEQUENCE [LARGE SCALE GENOMIC DNA]</scope>
    <source>
        <strain evidence="11 12">Sb_GMNB300</strain>
    </source>
</reference>
<dbReference type="SMART" id="SM00025">
    <property type="entry name" value="Pumilio"/>
    <property type="match status" value="8"/>
</dbReference>
<evidence type="ECO:0000256" key="8">
    <source>
        <dbReference type="PROSITE-ProRule" id="PRU00317"/>
    </source>
</evidence>
<comment type="similarity">
    <text evidence="6">Belongs to the PUF3 family.</text>
</comment>
<dbReference type="InterPro" id="IPR001313">
    <property type="entry name" value="Pumilio_RNA-bd_rpt"/>
</dbReference>
<feature type="compositionally biased region" description="Polar residues" evidence="9">
    <location>
        <begin position="1"/>
        <end position="13"/>
    </location>
</feature>
<feature type="compositionally biased region" description="Polar residues" evidence="9">
    <location>
        <begin position="42"/>
        <end position="52"/>
    </location>
</feature>
<dbReference type="AlphaFoldDB" id="A0A5J5F7T8"/>
<dbReference type="FunFam" id="1.25.10.10:FF:000004">
    <property type="entry name" value="Pumilio homolog 1 isoform 2"/>
    <property type="match status" value="1"/>
</dbReference>
<feature type="repeat" description="Pumilio" evidence="8">
    <location>
        <begin position="618"/>
        <end position="653"/>
    </location>
</feature>
<feature type="compositionally biased region" description="Polar residues" evidence="9">
    <location>
        <begin position="100"/>
        <end position="109"/>
    </location>
</feature>
<dbReference type="InterPro" id="IPR011989">
    <property type="entry name" value="ARM-like"/>
</dbReference>
<comment type="caution">
    <text evidence="11">The sequence shown here is derived from an EMBL/GenBank/DDBJ whole genome shotgun (WGS) entry which is preliminary data.</text>
</comment>
<evidence type="ECO:0000256" key="1">
    <source>
        <dbReference type="ARBA" id="ARBA00004496"/>
    </source>
</evidence>
<proteinExistence type="inferred from homology"/>
<feature type="region of interest" description="Disordered" evidence="9">
    <location>
        <begin position="100"/>
        <end position="298"/>
    </location>
</feature>
<dbReference type="InterPro" id="IPR016024">
    <property type="entry name" value="ARM-type_fold"/>
</dbReference>
<feature type="compositionally biased region" description="Polar residues" evidence="9">
    <location>
        <begin position="152"/>
        <end position="172"/>
    </location>
</feature>
<evidence type="ECO:0000256" key="2">
    <source>
        <dbReference type="ARBA" id="ARBA00022490"/>
    </source>
</evidence>
<feature type="compositionally biased region" description="Polar residues" evidence="9">
    <location>
        <begin position="946"/>
        <end position="959"/>
    </location>
</feature>
<feature type="region of interest" description="Disordered" evidence="9">
    <location>
        <begin position="905"/>
        <end position="959"/>
    </location>
</feature>
<dbReference type="GO" id="GO:0003730">
    <property type="term" value="F:mRNA 3'-UTR binding"/>
    <property type="evidence" value="ECO:0007669"/>
    <property type="project" value="TreeGrafter"/>
</dbReference>
<feature type="repeat" description="Pumilio" evidence="8">
    <location>
        <begin position="690"/>
        <end position="725"/>
    </location>
</feature>
<feature type="repeat" description="Pumilio" evidence="8">
    <location>
        <begin position="582"/>
        <end position="617"/>
    </location>
</feature>
<feature type="repeat" description="Pumilio" evidence="8">
    <location>
        <begin position="837"/>
        <end position="876"/>
    </location>
</feature>